<dbReference type="OrthoDB" id="9778320at2"/>
<dbReference type="GO" id="GO:0016810">
    <property type="term" value="F:hydrolase activity, acting on carbon-nitrogen (but not peptide) bonds"/>
    <property type="evidence" value="ECO:0007669"/>
    <property type="project" value="InterPro"/>
</dbReference>
<dbReference type="InterPro" id="IPR002509">
    <property type="entry name" value="NODB_dom"/>
</dbReference>
<feature type="domain" description="NodB homology" evidence="3">
    <location>
        <begin position="106"/>
        <end position="320"/>
    </location>
</feature>
<name>A0A517TCS9_9PLAN</name>
<evidence type="ECO:0000313" key="5">
    <source>
        <dbReference type="Proteomes" id="UP000319976"/>
    </source>
</evidence>
<organism evidence="4 5">
    <name type="scientific">Calycomorphotria hydatis</name>
    <dbReference type="NCBI Taxonomy" id="2528027"/>
    <lineage>
        <taxon>Bacteria</taxon>
        <taxon>Pseudomonadati</taxon>
        <taxon>Planctomycetota</taxon>
        <taxon>Planctomycetia</taxon>
        <taxon>Planctomycetales</taxon>
        <taxon>Planctomycetaceae</taxon>
        <taxon>Calycomorphotria</taxon>
    </lineage>
</organism>
<evidence type="ECO:0000256" key="2">
    <source>
        <dbReference type="ARBA" id="ARBA00022729"/>
    </source>
</evidence>
<keyword evidence="2" id="KW-0732">Signal</keyword>
<accession>A0A517TCS9</accession>
<dbReference type="PANTHER" id="PTHR34216">
    <property type="match status" value="1"/>
</dbReference>
<dbReference type="KEGG" id="chya:V22_34370"/>
<sequence>MIAPNPLQNDKPKIHLDPPTSRWKGKVAAHLALPLNICCGSITNGFGILMYHRVTEIIRDVPEPTWNVTPDRFRSQLQGLLKRGYEAWPLSRVLQHVESGATVPVNVFVVTFDDGYANNYTAALPILRELEVPATIFIATKYIDSRVPFPSDDWEAAGSAAVPREAWRPLTTNECLELAEEPLIELGCHTHTHADFRGRPDDLYGDLLINKEELSSRFGVEHPTFAFPYGTKSLNFSGPVFSEVARRAGMRCALTTEDELIQPGHDPFDWGRFTAEQCDTGATLAAKLSGWYSLLKDGWHWVKSAAHVEQEAAVLSGEES</sequence>
<reference evidence="4 5" key="1">
    <citation type="submission" date="2019-02" db="EMBL/GenBank/DDBJ databases">
        <title>Deep-cultivation of Planctomycetes and their phenomic and genomic characterization uncovers novel biology.</title>
        <authorList>
            <person name="Wiegand S."/>
            <person name="Jogler M."/>
            <person name="Boedeker C."/>
            <person name="Pinto D."/>
            <person name="Vollmers J."/>
            <person name="Rivas-Marin E."/>
            <person name="Kohn T."/>
            <person name="Peeters S.H."/>
            <person name="Heuer A."/>
            <person name="Rast P."/>
            <person name="Oberbeckmann S."/>
            <person name="Bunk B."/>
            <person name="Jeske O."/>
            <person name="Meyerdierks A."/>
            <person name="Storesund J.E."/>
            <person name="Kallscheuer N."/>
            <person name="Luecker S."/>
            <person name="Lage O.M."/>
            <person name="Pohl T."/>
            <person name="Merkel B.J."/>
            <person name="Hornburger P."/>
            <person name="Mueller R.-W."/>
            <person name="Bruemmer F."/>
            <person name="Labrenz M."/>
            <person name="Spormann A.M."/>
            <person name="Op den Camp H."/>
            <person name="Overmann J."/>
            <person name="Amann R."/>
            <person name="Jetten M.S.M."/>
            <person name="Mascher T."/>
            <person name="Medema M.H."/>
            <person name="Devos D.P."/>
            <person name="Kaster A.-K."/>
            <person name="Ovreas L."/>
            <person name="Rohde M."/>
            <person name="Galperin M.Y."/>
            <person name="Jogler C."/>
        </authorList>
    </citation>
    <scope>NUCLEOTIDE SEQUENCE [LARGE SCALE GENOMIC DNA]</scope>
    <source>
        <strain evidence="4 5">V22</strain>
    </source>
</reference>
<dbReference type="InterPro" id="IPR011330">
    <property type="entry name" value="Glyco_hydro/deAcase_b/a-brl"/>
</dbReference>
<dbReference type="SUPFAM" id="SSF88713">
    <property type="entry name" value="Glycoside hydrolase/deacetylase"/>
    <property type="match status" value="1"/>
</dbReference>
<dbReference type="PROSITE" id="PS51677">
    <property type="entry name" value="NODB"/>
    <property type="match status" value="1"/>
</dbReference>
<comment type="subcellular location">
    <subcellularLocation>
        <location evidence="1">Secreted</location>
    </subcellularLocation>
</comment>
<dbReference type="GO" id="GO:0005576">
    <property type="term" value="C:extracellular region"/>
    <property type="evidence" value="ECO:0007669"/>
    <property type="project" value="UniProtKB-SubCell"/>
</dbReference>
<protein>
    <submittedName>
        <fullName evidence="4">Poly-beta-1,6-N-acetyl-D-glucosamine N-deacetylase</fullName>
        <ecNumber evidence="4">3.5.1.-</ecNumber>
    </submittedName>
</protein>
<keyword evidence="5" id="KW-1185">Reference proteome</keyword>
<dbReference type="Gene3D" id="3.20.20.370">
    <property type="entry name" value="Glycoside hydrolase/deacetylase"/>
    <property type="match status" value="1"/>
</dbReference>
<evidence type="ECO:0000259" key="3">
    <source>
        <dbReference type="PROSITE" id="PS51677"/>
    </source>
</evidence>
<dbReference type="InterPro" id="IPR051398">
    <property type="entry name" value="Polysacch_Deacetylase"/>
</dbReference>
<dbReference type="EC" id="3.5.1.-" evidence="4"/>
<dbReference type="Pfam" id="PF01522">
    <property type="entry name" value="Polysacc_deac_1"/>
    <property type="match status" value="1"/>
</dbReference>
<evidence type="ECO:0000256" key="1">
    <source>
        <dbReference type="ARBA" id="ARBA00004613"/>
    </source>
</evidence>
<dbReference type="AlphaFoldDB" id="A0A517TCS9"/>
<dbReference type="Proteomes" id="UP000319976">
    <property type="component" value="Chromosome"/>
</dbReference>
<proteinExistence type="predicted"/>
<keyword evidence="4" id="KW-0378">Hydrolase</keyword>
<evidence type="ECO:0000313" key="4">
    <source>
        <dbReference type="EMBL" id="QDT66172.1"/>
    </source>
</evidence>
<dbReference type="GO" id="GO:0005975">
    <property type="term" value="P:carbohydrate metabolic process"/>
    <property type="evidence" value="ECO:0007669"/>
    <property type="project" value="InterPro"/>
</dbReference>
<dbReference type="CDD" id="cd10918">
    <property type="entry name" value="CE4_NodB_like_5s_6s"/>
    <property type="match status" value="1"/>
</dbReference>
<dbReference type="RefSeq" id="WP_145265052.1">
    <property type="nucleotide sequence ID" value="NZ_CP036316.1"/>
</dbReference>
<dbReference type="EMBL" id="CP036316">
    <property type="protein sequence ID" value="QDT66172.1"/>
    <property type="molecule type" value="Genomic_DNA"/>
</dbReference>
<dbReference type="PANTHER" id="PTHR34216:SF3">
    <property type="entry name" value="POLY-BETA-1,6-N-ACETYL-D-GLUCOSAMINE N-DEACETYLASE"/>
    <property type="match status" value="1"/>
</dbReference>
<gene>
    <name evidence="4" type="primary">pgaB</name>
    <name evidence="4" type="ORF">V22_34370</name>
</gene>